<dbReference type="RefSeq" id="WP_269402946.1">
    <property type="nucleotide sequence ID" value="NZ_JAPWGW010000004.1"/>
</dbReference>
<dbReference type="Proteomes" id="UP001083770">
    <property type="component" value="Unassembled WGS sequence"/>
</dbReference>
<evidence type="ECO:0008006" key="4">
    <source>
        <dbReference type="Google" id="ProtNLM"/>
    </source>
</evidence>
<gene>
    <name evidence="2" type="ORF">O4G74_12505</name>
</gene>
<evidence type="ECO:0000313" key="3">
    <source>
        <dbReference type="Proteomes" id="UP001083770"/>
    </source>
</evidence>
<name>A0ABT4LWZ8_9PROT</name>
<feature type="transmembrane region" description="Helical" evidence="1">
    <location>
        <begin position="159"/>
        <end position="180"/>
    </location>
</feature>
<accession>A0ABT4LWZ8</accession>
<evidence type="ECO:0000256" key="1">
    <source>
        <dbReference type="SAM" id="Phobius"/>
    </source>
</evidence>
<evidence type="ECO:0000313" key="2">
    <source>
        <dbReference type="EMBL" id="MCZ4298882.1"/>
    </source>
</evidence>
<comment type="caution">
    <text evidence="2">The sequence shown here is derived from an EMBL/GenBank/DDBJ whole genome shotgun (WGS) entry which is preliminary data.</text>
</comment>
<organism evidence="2 3">
    <name type="scientific">Henriciella marina</name>
    <dbReference type="NCBI Taxonomy" id="453851"/>
    <lineage>
        <taxon>Bacteria</taxon>
        <taxon>Pseudomonadati</taxon>
        <taxon>Pseudomonadota</taxon>
        <taxon>Alphaproteobacteria</taxon>
        <taxon>Hyphomonadales</taxon>
        <taxon>Hyphomonadaceae</taxon>
        <taxon>Henriciella</taxon>
    </lineage>
</organism>
<keyword evidence="1" id="KW-1133">Transmembrane helix</keyword>
<dbReference type="EMBL" id="JAPWGW010000004">
    <property type="protein sequence ID" value="MCZ4298882.1"/>
    <property type="molecule type" value="Genomic_DNA"/>
</dbReference>
<keyword evidence="1" id="KW-0812">Transmembrane</keyword>
<feature type="transmembrane region" description="Helical" evidence="1">
    <location>
        <begin position="95"/>
        <end position="119"/>
    </location>
</feature>
<keyword evidence="1" id="KW-0472">Membrane</keyword>
<protein>
    <recommendedName>
        <fullName evidence="4">DUF2007 domain-containing protein</fullName>
    </recommendedName>
</protein>
<keyword evidence="3" id="KW-1185">Reference proteome</keyword>
<sequence>MTSLVTIRRCATLQEALVCKGLLEANGIHAIVENYHHASNDWLLIPGLGGARVAVPSTDVETAHDVIRRSAQDGADLLEEKFGAYETPQRYGVIALWYMILHQFQVALFLWVCFFYVLLKFLDAVLPSHWFVSKAPTIERDWTPEVSAGSWNPITMSGWNIEGSLFVIVIILVFVADRLIKPRTDTRDEAHDPPRHLR</sequence>
<proteinExistence type="predicted"/>
<reference evidence="2" key="1">
    <citation type="submission" date="2022-12" db="EMBL/GenBank/DDBJ databases">
        <title>Bacterial isolates from different developmental stages of Nematostella vectensis.</title>
        <authorList>
            <person name="Fraune S."/>
        </authorList>
    </citation>
    <scope>NUCLEOTIDE SEQUENCE</scope>
    <source>
        <strain evidence="2">G21632-S1</strain>
    </source>
</reference>